<evidence type="ECO:0000256" key="1">
    <source>
        <dbReference type="SAM" id="SignalP"/>
    </source>
</evidence>
<dbReference type="Proteomes" id="UP001140091">
    <property type="component" value="Unassembled WGS sequence"/>
</dbReference>
<dbReference type="EMBL" id="JANBPK010000060">
    <property type="protein sequence ID" value="KAJ2936447.1"/>
    <property type="molecule type" value="Genomic_DNA"/>
</dbReference>
<gene>
    <name evidence="3" type="ORF">H1R20_g651</name>
</gene>
<keyword evidence="1" id="KW-0732">Signal</keyword>
<evidence type="ECO:0000313" key="4">
    <source>
        <dbReference type="Proteomes" id="UP001140091"/>
    </source>
</evidence>
<keyword evidence="4" id="KW-1185">Reference proteome</keyword>
<name>A0A9W8JL69_9AGAR</name>
<reference evidence="3" key="1">
    <citation type="submission" date="2022-06" db="EMBL/GenBank/DDBJ databases">
        <title>Genome Sequence of Candolleomyces eurysporus.</title>
        <authorList>
            <person name="Buettner E."/>
        </authorList>
    </citation>
    <scope>NUCLEOTIDE SEQUENCE</scope>
    <source>
        <strain evidence="3">VTCC 930004</strain>
    </source>
</reference>
<evidence type="ECO:0000313" key="3">
    <source>
        <dbReference type="EMBL" id="KAJ2936447.1"/>
    </source>
</evidence>
<dbReference type="OrthoDB" id="408373at2759"/>
<comment type="caution">
    <text evidence="3">The sequence shown here is derived from an EMBL/GenBank/DDBJ whole genome shotgun (WGS) entry which is preliminary data.</text>
</comment>
<dbReference type="Gene3D" id="3.40.50.1820">
    <property type="entry name" value="alpha/beta hydrolase"/>
    <property type="match status" value="1"/>
</dbReference>
<sequence length="314" mass="34840">MPRLFVSWIILVVTLVGAGAVAGAFDPRAYSGNKQTARCKAVRRSPPPSKDVDIKIRYVDIKPRKNLESATTILMVHGWPSLWSTWSKQIEEFENDYRLIIPNLRGFGDSTHTGDVRSSGTMGDMVNDLVCVLNNAGVRQAVCLGHDWGSGVCYEAVRARPDVFIGVIGAAIPYVSAAGPFLPIKALVPRLPKLAYQLFFDGSVEDAAAELDADVKRTMRAALRTVDSPPPKSFLTSNKTFLGAWEGVEIPPVPFFSPVEEEYYVEEMRRQGFKHTLHFYTSENRYHSWAFAHGQGNHTLRQPALAVYPTKVSN</sequence>
<dbReference type="Pfam" id="PF00561">
    <property type="entry name" value="Abhydrolase_1"/>
    <property type="match status" value="1"/>
</dbReference>
<dbReference type="PANTHER" id="PTHR43329">
    <property type="entry name" value="EPOXIDE HYDROLASE"/>
    <property type="match status" value="1"/>
</dbReference>
<proteinExistence type="predicted"/>
<dbReference type="SUPFAM" id="SSF53474">
    <property type="entry name" value="alpha/beta-Hydrolases"/>
    <property type="match status" value="1"/>
</dbReference>
<feature type="non-terminal residue" evidence="3">
    <location>
        <position position="314"/>
    </location>
</feature>
<protein>
    <recommendedName>
        <fullName evidence="2">AB hydrolase-1 domain-containing protein</fullName>
    </recommendedName>
</protein>
<feature type="chain" id="PRO_5040930551" description="AB hydrolase-1 domain-containing protein" evidence="1">
    <location>
        <begin position="25"/>
        <end position="314"/>
    </location>
</feature>
<feature type="signal peptide" evidence="1">
    <location>
        <begin position="1"/>
        <end position="24"/>
    </location>
</feature>
<dbReference type="InterPro" id="IPR000073">
    <property type="entry name" value="AB_hydrolase_1"/>
</dbReference>
<dbReference type="AlphaFoldDB" id="A0A9W8JL69"/>
<dbReference type="InterPro" id="IPR029058">
    <property type="entry name" value="AB_hydrolase_fold"/>
</dbReference>
<organism evidence="3 4">
    <name type="scientific">Candolleomyces eurysporus</name>
    <dbReference type="NCBI Taxonomy" id="2828524"/>
    <lineage>
        <taxon>Eukaryota</taxon>
        <taxon>Fungi</taxon>
        <taxon>Dikarya</taxon>
        <taxon>Basidiomycota</taxon>
        <taxon>Agaricomycotina</taxon>
        <taxon>Agaricomycetes</taxon>
        <taxon>Agaricomycetidae</taxon>
        <taxon>Agaricales</taxon>
        <taxon>Agaricineae</taxon>
        <taxon>Psathyrellaceae</taxon>
        <taxon>Candolleomyces</taxon>
    </lineage>
</organism>
<evidence type="ECO:0000259" key="2">
    <source>
        <dbReference type="Pfam" id="PF00561"/>
    </source>
</evidence>
<accession>A0A9W8JL69</accession>
<feature type="domain" description="AB hydrolase-1" evidence="2">
    <location>
        <begin position="72"/>
        <end position="177"/>
    </location>
</feature>